<comment type="subcellular location">
    <subcellularLocation>
        <location evidence="1 8">Cell membrane</location>
        <topology evidence="1 8">Multi-pass membrane protein</topology>
    </subcellularLocation>
</comment>
<reference evidence="9 10" key="1">
    <citation type="submission" date="2019-03" db="EMBL/GenBank/DDBJ databases">
        <title>Diversity of the mouse oral microbiome.</title>
        <authorList>
            <person name="Joseph S."/>
            <person name="Aduse-Opoku J."/>
            <person name="Curtis M."/>
            <person name="Wade W."/>
            <person name="Hashim A."/>
        </authorList>
    </citation>
    <scope>NUCLEOTIDE SEQUENCE [LARGE SCALE GENOMIC DNA]</scope>
    <source>
        <strain evidence="9 10">P1012</strain>
    </source>
</reference>
<gene>
    <name evidence="9" type="ORF">E4U02_08140</name>
</gene>
<evidence type="ECO:0000313" key="10">
    <source>
        <dbReference type="Proteomes" id="UP000298358"/>
    </source>
</evidence>
<dbReference type="GO" id="GO:0015295">
    <property type="term" value="F:solute:proton symporter activity"/>
    <property type="evidence" value="ECO:0007669"/>
    <property type="project" value="TreeGrafter"/>
</dbReference>
<evidence type="ECO:0000256" key="7">
    <source>
        <dbReference type="ARBA" id="ARBA00023136"/>
    </source>
</evidence>
<dbReference type="RefSeq" id="WP_135114346.1">
    <property type="nucleotide sequence ID" value="NZ_JADGLL010000016.1"/>
</dbReference>
<evidence type="ECO:0000256" key="1">
    <source>
        <dbReference type="ARBA" id="ARBA00004651"/>
    </source>
</evidence>
<sequence length="539" mass="55911">MWNQQIDPLGAIALSALTAAVPILVFLLCLVVFKMKGVTAGIIATVLQIAIAAWPFGMPLGSIAGASLSGILTSLWPIAYIIVMAVWLYRLTVASGRFDVIRASIAGVSPDQRVQVLLISFAFGAFLEGAAGFGVPIAICAALLVQLGFGPVKAAMLSLVANVAAGAYGAIGIPVIVGAQVGGVELADLSLQMVIVLQLLALVTPFLLVLILDGWRGIRETLPMTAAVSVAFSASQAAVLIFLGPDLADVVPGLLTMVVVFAVGRAWTPRRIYREDGAPEPGGASQSFGDVVVAWSPFYILTAVVCVWSLPWFKSLFAVDGPLSGLVARVPIPGVTGVIVPFGKDEPVATVWEWTPVNATGTAILIAVIITFFTTPQLRSGDLWRELRETLRALWQPIVLITLVLIVANVANHSGGSTSIGTAIAGLGAVFPLLAPVIGWFGVFITGSVVNNNTLFAGLQTVTANQIGVDPTLLVAANTSGGAVAKLVSPQSIAIAAGAVGLTGREGEILRAVIGWSLAMLGVVCVWVMLLSLVMPYPG</sequence>
<keyword evidence="7 8" id="KW-0472">Membrane</keyword>
<dbReference type="EMBL" id="SPQB01000016">
    <property type="protein sequence ID" value="TFU32914.1"/>
    <property type="molecule type" value="Genomic_DNA"/>
</dbReference>
<dbReference type="InterPro" id="IPR003804">
    <property type="entry name" value="Lactate_perm"/>
</dbReference>
<proteinExistence type="inferred from homology"/>
<evidence type="ECO:0000313" key="9">
    <source>
        <dbReference type="EMBL" id="TFU32914.1"/>
    </source>
</evidence>
<evidence type="ECO:0000256" key="4">
    <source>
        <dbReference type="ARBA" id="ARBA00022475"/>
    </source>
</evidence>
<organism evidence="9 10">
    <name type="scientific">Microbacterium paludicola</name>
    <dbReference type="NCBI Taxonomy" id="300019"/>
    <lineage>
        <taxon>Bacteria</taxon>
        <taxon>Bacillati</taxon>
        <taxon>Actinomycetota</taxon>
        <taxon>Actinomycetes</taxon>
        <taxon>Micrococcales</taxon>
        <taxon>Microbacteriaceae</taxon>
        <taxon>Microbacterium</taxon>
    </lineage>
</organism>
<keyword evidence="10" id="KW-1185">Reference proteome</keyword>
<evidence type="ECO:0000256" key="2">
    <source>
        <dbReference type="ARBA" id="ARBA00010100"/>
    </source>
</evidence>
<feature type="transmembrane region" description="Helical" evidence="8">
    <location>
        <begin position="288"/>
        <end position="310"/>
    </location>
</feature>
<dbReference type="OrthoDB" id="9761056at2"/>
<protein>
    <recommendedName>
        <fullName evidence="8">L-lactate permease</fullName>
    </recommendedName>
</protein>
<feature type="transmembrane region" description="Helical" evidence="8">
    <location>
        <begin position="423"/>
        <end position="445"/>
    </location>
</feature>
<dbReference type="GO" id="GO:0015129">
    <property type="term" value="F:lactate transmembrane transporter activity"/>
    <property type="evidence" value="ECO:0007669"/>
    <property type="project" value="UniProtKB-UniRule"/>
</dbReference>
<dbReference type="PANTHER" id="PTHR30003:SF5">
    <property type="entry name" value="L-LACTATE PERMEASE"/>
    <property type="match status" value="1"/>
</dbReference>
<dbReference type="PANTHER" id="PTHR30003">
    <property type="entry name" value="L-LACTATE PERMEASE"/>
    <property type="match status" value="1"/>
</dbReference>
<keyword evidence="3 8" id="KW-0813">Transport</keyword>
<dbReference type="Pfam" id="PF02652">
    <property type="entry name" value="Lactate_perm"/>
    <property type="match status" value="1"/>
</dbReference>
<feature type="transmembrane region" description="Helical" evidence="8">
    <location>
        <begin position="513"/>
        <end position="535"/>
    </location>
</feature>
<comment type="caution">
    <text evidence="9">The sequence shown here is derived from an EMBL/GenBank/DDBJ whole genome shotgun (WGS) entry which is preliminary data.</text>
</comment>
<accession>A0A4Y9FWK1</accession>
<evidence type="ECO:0000256" key="6">
    <source>
        <dbReference type="ARBA" id="ARBA00022989"/>
    </source>
</evidence>
<comment type="function">
    <text evidence="8">Uptake of L-lactate across the membrane. Can also transport D-lactate and glycolate.</text>
</comment>
<evidence type="ECO:0000256" key="3">
    <source>
        <dbReference type="ARBA" id="ARBA00022448"/>
    </source>
</evidence>
<keyword evidence="4 8" id="KW-1003">Cell membrane</keyword>
<name>A0A4Y9FWK1_9MICO</name>
<dbReference type="Proteomes" id="UP000298358">
    <property type="component" value="Unassembled WGS sequence"/>
</dbReference>
<evidence type="ECO:0000256" key="5">
    <source>
        <dbReference type="ARBA" id="ARBA00022692"/>
    </source>
</evidence>
<feature type="transmembrane region" description="Helical" evidence="8">
    <location>
        <begin position="250"/>
        <end position="267"/>
    </location>
</feature>
<comment type="similarity">
    <text evidence="2 8">Belongs to the lactate permease family.</text>
</comment>
<feature type="transmembrane region" description="Helical" evidence="8">
    <location>
        <begin position="12"/>
        <end position="33"/>
    </location>
</feature>
<keyword evidence="6 8" id="KW-1133">Transmembrane helix</keyword>
<feature type="transmembrane region" description="Helical" evidence="8">
    <location>
        <begin position="393"/>
        <end position="411"/>
    </location>
</feature>
<feature type="transmembrane region" description="Helical" evidence="8">
    <location>
        <begin position="68"/>
        <end position="89"/>
    </location>
</feature>
<feature type="transmembrane region" description="Helical" evidence="8">
    <location>
        <begin position="354"/>
        <end position="373"/>
    </location>
</feature>
<feature type="transmembrane region" description="Helical" evidence="8">
    <location>
        <begin position="157"/>
        <end position="177"/>
    </location>
</feature>
<evidence type="ECO:0000256" key="8">
    <source>
        <dbReference type="RuleBase" id="RU365092"/>
    </source>
</evidence>
<dbReference type="GO" id="GO:0005886">
    <property type="term" value="C:plasma membrane"/>
    <property type="evidence" value="ECO:0007669"/>
    <property type="project" value="UniProtKB-SubCell"/>
</dbReference>
<feature type="transmembrane region" description="Helical" evidence="8">
    <location>
        <begin position="224"/>
        <end position="244"/>
    </location>
</feature>
<keyword evidence="5 8" id="KW-0812">Transmembrane</keyword>
<dbReference type="AlphaFoldDB" id="A0A4Y9FWK1"/>
<feature type="transmembrane region" description="Helical" evidence="8">
    <location>
        <begin position="189"/>
        <end position="212"/>
    </location>
</feature>
<feature type="transmembrane region" description="Helical" evidence="8">
    <location>
        <begin position="117"/>
        <end position="145"/>
    </location>
</feature>
<dbReference type="NCBIfam" id="TIGR00795">
    <property type="entry name" value="lctP"/>
    <property type="match status" value="1"/>
</dbReference>
<feature type="transmembrane region" description="Helical" evidence="8">
    <location>
        <begin position="39"/>
        <end position="56"/>
    </location>
</feature>